<dbReference type="SUPFAM" id="SSF53448">
    <property type="entry name" value="Nucleotide-diphospho-sugar transferases"/>
    <property type="match status" value="1"/>
</dbReference>
<dbReference type="InterPro" id="IPR029044">
    <property type="entry name" value="Nucleotide-diphossugar_trans"/>
</dbReference>
<dbReference type="CDD" id="cd00761">
    <property type="entry name" value="Glyco_tranf_GTA_type"/>
    <property type="match status" value="1"/>
</dbReference>
<dbReference type="Pfam" id="PF00535">
    <property type="entry name" value="Glycos_transf_2"/>
    <property type="match status" value="1"/>
</dbReference>
<dbReference type="GO" id="GO:0016758">
    <property type="term" value="F:hexosyltransferase activity"/>
    <property type="evidence" value="ECO:0007669"/>
    <property type="project" value="UniProtKB-ARBA"/>
</dbReference>
<name>A0A316TV92_9BACT</name>
<keyword evidence="2" id="KW-0808">Transferase</keyword>
<protein>
    <submittedName>
        <fullName evidence="2">Glycosyltransferase family 2 protein</fullName>
    </submittedName>
</protein>
<dbReference type="EMBL" id="QGGB01000002">
    <property type="protein sequence ID" value="PWN07818.1"/>
    <property type="molecule type" value="Genomic_DNA"/>
</dbReference>
<dbReference type="PANTHER" id="PTHR22916">
    <property type="entry name" value="GLYCOSYLTRANSFERASE"/>
    <property type="match status" value="1"/>
</dbReference>
<proteinExistence type="predicted"/>
<gene>
    <name evidence="2" type="ORF">DDZ15_02055</name>
</gene>
<dbReference type="OrthoDB" id="597270at2"/>
<dbReference type="Proteomes" id="UP000245533">
    <property type="component" value="Unassembled WGS sequence"/>
</dbReference>
<evidence type="ECO:0000313" key="3">
    <source>
        <dbReference type="Proteomes" id="UP000245533"/>
    </source>
</evidence>
<comment type="caution">
    <text evidence="2">The sequence shown here is derived from an EMBL/GenBank/DDBJ whole genome shotgun (WGS) entry which is preliminary data.</text>
</comment>
<dbReference type="RefSeq" id="WP_109644335.1">
    <property type="nucleotide sequence ID" value="NZ_QGGB01000002.1"/>
</dbReference>
<feature type="domain" description="Glycosyltransferase 2-like" evidence="1">
    <location>
        <begin position="14"/>
        <end position="144"/>
    </location>
</feature>
<dbReference type="PANTHER" id="PTHR22916:SF3">
    <property type="entry name" value="UDP-GLCNAC:BETAGAL BETA-1,3-N-ACETYLGLUCOSAMINYLTRANSFERASE-LIKE PROTEIN 1"/>
    <property type="match status" value="1"/>
</dbReference>
<dbReference type="InterPro" id="IPR001173">
    <property type="entry name" value="Glyco_trans_2-like"/>
</dbReference>
<keyword evidence="3" id="KW-1185">Reference proteome</keyword>
<reference evidence="2 3" key="1">
    <citation type="submission" date="2018-05" db="EMBL/GenBank/DDBJ databases">
        <title>Rhodohalobacter halophilus gen. nov., sp. nov., a moderately halophilic member of the family Balneolaceae.</title>
        <authorList>
            <person name="Liu Z.-W."/>
        </authorList>
    </citation>
    <scope>NUCLEOTIDE SEQUENCE [LARGE SCALE GENOMIC DNA]</scope>
    <source>
        <strain evidence="2 3">8A47</strain>
    </source>
</reference>
<accession>A0A316TV92</accession>
<sequence length="361" mass="42122">MEKADRTVEEPFVSVLTPVYNGETYLRECIESVLAQSYSNWEYVLVNNQSTDRSLEIMEEYAERDSRIRIHNNEEFLPQMENFNHSFHQISPDSKYCKVVHADDMLFPDCISKMVALNEKYPTVGIVGAYRLDDRRVGLDGLPYPSHCISGEEICRSYFLDNTFYFGAPTSLLLRCDLIREREKVYVESHQGTDTGACIELLKNSDFGFVHQVLTFTRRHENSQTSTACQTDFTWIHAKLFNTLEYGPYYLNEVEYQKCLKADFHRFYSMLAANLFENRSVERFKRQLQVLDDLNLSFNTSTFLKYVLRGAILHLFKIMNVELRKTSGQNRPVFRGNRMKTAGQLKNPRSVIEKSYDPQLN</sequence>
<evidence type="ECO:0000259" key="1">
    <source>
        <dbReference type="Pfam" id="PF00535"/>
    </source>
</evidence>
<organism evidence="2 3">
    <name type="scientific">Rhodohalobacter mucosus</name>
    <dbReference type="NCBI Taxonomy" id="2079485"/>
    <lineage>
        <taxon>Bacteria</taxon>
        <taxon>Pseudomonadati</taxon>
        <taxon>Balneolota</taxon>
        <taxon>Balneolia</taxon>
        <taxon>Balneolales</taxon>
        <taxon>Balneolaceae</taxon>
        <taxon>Rhodohalobacter</taxon>
    </lineage>
</organism>
<evidence type="ECO:0000313" key="2">
    <source>
        <dbReference type="EMBL" id="PWN07818.1"/>
    </source>
</evidence>
<dbReference type="Gene3D" id="3.90.550.10">
    <property type="entry name" value="Spore Coat Polysaccharide Biosynthesis Protein SpsA, Chain A"/>
    <property type="match status" value="1"/>
</dbReference>
<dbReference type="AlphaFoldDB" id="A0A316TV92"/>